<keyword evidence="4 8" id="KW-0489">Methyltransferase</keyword>
<dbReference type="PANTHER" id="PTHR12787:SF0">
    <property type="entry name" value="RIBOSOMAL RNA-PROCESSING PROTEIN 8"/>
    <property type="match status" value="1"/>
</dbReference>
<dbReference type="Gene3D" id="3.40.50.150">
    <property type="entry name" value="Vaccinia Virus protein VP39"/>
    <property type="match status" value="1"/>
</dbReference>
<name>A0A023B6H4_GRENI</name>
<dbReference type="OrthoDB" id="10258825at2759"/>
<dbReference type="EC" id="2.1.1.-" evidence="8"/>
<organism evidence="10 11">
    <name type="scientific">Gregarina niphandrodes</name>
    <name type="common">Septate eugregarine</name>
    <dbReference type="NCBI Taxonomy" id="110365"/>
    <lineage>
        <taxon>Eukaryota</taxon>
        <taxon>Sar</taxon>
        <taxon>Alveolata</taxon>
        <taxon>Apicomplexa</taxon>
        <taxon>Conoidasida</taxon>
        <taxon>Gregarinasina</taxon>
        <taxon>Eugregarinorida</taxon>
        <taxon>Gregarinidae</taxon>
        <taxon>Gregarina</taxon>
    </lineage>
</organism>
<proteinExistence type="inferred from homology"/>
<reference evidence="10" key="1">
    <citation type="submission" date="2013-12" db="EMBL/GenBank/DDBJ databases">
        <authorList>
            <person name="Omoto C.K."/>
            <person name="Sibley D."/>
            <person name="Venepally P."/>
            <person name="Hadjithomas M."/>
            <person name="Karamycheva S."/>
            <person name="Brunk B."/>
            <person name="Roos D."/>
            <person name="Caler E."/>
            <person name="Lorenzi H."/>
        </authorList>
    </citation>
    <scope>NUCLEOTIDE SEQUENCE</scope>
</reference>
<dbReference type="RefSeq" id="XP_011130618.1">
    <property type="nucleotide sequence ID" value="XM_011132316.1"/>
</dbReference>
<dbReference type="InterPro" id="IPR029063">
    <property type="entry name" value="SAM-dependent_MTases_sf"/>
</dbReference>
<comment type="caution">
    <text evidence="10">The sequence shown here is derived from an EMBL/GenBank/DDBJ whole genome shotgun (WGS) entry which is preliminary data.</text>
</comment>
<dbReference type="GO" id="GO:0006364">
    <property type="term" value="P:rRNA processing"/>
    <property type="evidence" value="ECO:0007669"/>
    <property type="project" value="UniProtKB-UniRule"/>
</dbReference>
<evidence type="ECO:0000256" key="2">
    <source>
        <dbReference type="ARBA" id="ARBA00006301"/>
    </source>
</evidence>
<dbReference type="GO" id="GO:0005730">
    <property type="term" value="C:nucleolus"/>
    <property type="evidence" value="ECO:0007669"/>
    <property type="project" value="UniProtKB-SubCell"/>
</dbReference>
<dbReference type="eggNOG" id="KOG3045">
    <property type="taxonomic scope" value="Eukaryota"/>
</dbReference>
<feature type="region of interest" description="Disordered" evidence="9">
    <location>
        <begin position="283"/>
        <end position="333"/>
    </location>
</feature>
<gene>
    <name evidence="10" type="ORF">GNI_079640</name>
</gene>
<comment type="subcellular location">
    <subcellularLocation>
        <location evidence="1 8">Nucleus</location>
        <location evidence="1 8">Nucleolus</location>
    </subcellularLocation>
</comment>
<dbReference type="AlphaFoldDB" id="A0A023B6H4"/>
<keyword evidence="6 8" id="KW-0949">S-adenosyl-L-methionine</keyword>
<comment type="function">
    <text evidence="8">Probable methyltransferase required to silence rDNA.</text>
</comment>
<dbReference type="CDD" id="cd02440">
    <property type="entry name" value="AdoMet_MTases"/>
    <property type="match status" value="1"/>
</dbReference>
<evidence type="ECO:0000256" key="1">
    <source>
        <dbReference type="ARBA" id="ARBA00004604"/>
    </source>
</evidence>
<evidence type="ECO:0000313" key="10">
    <source>
        <dbReference type="EMBL" id="EZG66548.1"/>
    </source>
</evidence>
<keyword evidence="7 8" id="KW-0539">Nucleus</keyword>
<evidence type="ECO:0000256" key="5">
    <source>
        <dbReference type="ARBA" id="ARBA00022679"/>
    </source>
</evidence>
<keyword evidence="3 8" id="KW-0698">rRNA processing</keyword>
<feature type="compositionally biased region" description="Polar residues" evidence="9">
    <location>
        <begin position="312"/>
        <end position="333"/>
    </location>
</feature>
<dbReference type="SUPFAM" id="SSF53335">
    <property type="entry name" value="S-adenosyl-L-methionine-dependent methyltransferases"/>
    <property type="match status" value="1"/>
</dbReference>
<protein>
    <recommendedName>
        <fullName evidence="8">Ribosomal RNA-processing protein 8</fullName>
        <ecNumber evidence="8">2.1.1.-</ecNumber>
    </recommendedName>
</protein>
<dbReference type="PANTHER" id="PTHR12787">
    <property type="entry name" value="RIBOSOMAL RNA-PROCESSING PROTEIN 8"/>
    <property type="match status" value="1"/>
</dbReference>
<evidence type="ECO:0000256" key="6">
    <source>
        <dbReference type="ARBA" id="ARBA00022691"/>
    </source>
</evidence>
<evidence type="ECO:0000313" key="11">
    <source>
        <dbReference type="Proteomes" id="UP000019763"/>
    </source>
</evidence>
<dbReference type="GeneID" id="22912905"/>
<dbReference type="EMBL" id="AFNH02000595">
    <property type="protein sequence ID" value="EZG66548.1"/>
    <property type="molecule type" value="Genomic_DNA"/>
</dbReference>
<accession>A0A023B6H4</accession>
<dbReference type="GO" id="GO:0008168">
    <property type="term" value="F:methyltransferase activity"/>
    <property type="evidence" value="ECO:0007669"/>
    <property type="project" value="UniProtKB-KW"/>
</dbReference>
<dbReference type="Gene3D" id="1.10.10.2150">
    <property type="entry name" value="Ribosomal RNA-processing protein 8, N-terminal domain"/>
    <property type="match status" value="1"/>
</dbReference>
<evidence type="ECO:0000256" key="3">
    <source>
        <dbReference type="ARBA" id="ARBA00022552"/>
    </source>
</evidence>
<evidence type="ECO:0000256" key="9">
    <source>
        <dbReference type="SAM" id="MobiDB-lite"/>
    </source>
</evidence>
<evidence type="ECO:0000256" key="8">
    <source>
        <dbReference type="RuleBase" id="RU365074"/>
    </source>
</evidence>
<dbReference type="VEuPathDB" id="CryptoDB:GNI_079640"/>
<dbReference type="InterPro" id="IPR042036">
    <property type="entry name" value="RRP8_N"/>
</dbReference>
<sequence>MLGVKRRLAKSASAKPLDDTRALKKLRLCEDGRVKGGKFRRINELLYTLPSDEALHQLKAERSLNHATHYHEGYDEQMTKWPCHPLDKILPAVKRKIETENARVILDIGCGSCRVHRELSTMTGGQASGQTEMGLERKGAVVIAVDFAAPVGRGLPPKRATAEEYIKRGGFLECSAAHVALPDDCADVAIFSLSLMGTDWPTFIGEAVRLVKKKGSVFIAEVSSRFKQPGKFIRELNRCGLVLVKQQDLDSYFSIMTFRVQDKSKFDQQLISADGLKPCLYNRTKAHKTDKDSPSDTRSNGHMHKEKHPPVNTGQTYGKWKPNSTAADRTGRN</sequence>
<dbReference type="InterPro" id="IPR007823">
    <property type="entry name" value="RRP8"/>
</dbReference>
<dbReference type="GO" id="GO:0032259">
    <property type="term" value="P:methylation"/>
    <property type="evidence" value="ECO:0007669"/>
    <property type="project" value="UniProtKB-KW"/>
</dbReference>
<evidence type="ECO:0000256" key="7">
    <source>
        <dbReference type="ARBA" id="ARBA00023242"/>
    </source>
</evidence>
<comment type="similarity">
    <text evidence="2 8">Belongs to the methyltransferase superfamily. RRP8 family.</text>
</comment>
<dbReference type="Pfam" id="PF05148">
    <property type="entry name" value="Methyltransf_8"/>
    <property type="match status" value="2"/>
</dbReference>
<keyword evidence="5 8" id="KW-0808">Transferase</keyword>
<dbReference type="Proteomes" id="UP000019763">
    <property type="component" value="Unassembled WGS sequence"/>
</dbReference>
<keyword evidence="11" id="KW-1185">Reference proteome</keyword>
<evidence type="ECO:0000256" key="4">
    <source>
        <dbReference type="ARBA" id="ARBA00022603"/>
    </source>
</evidence>
<dbReference type="OMA" id="KWPTNPL"/>